<dbReference type="Proteomes" id="UP000360750">
    <property type="component" value="Unassembled WGS sequence"/>
</dbReference>
<accession>A0ABD7V588</accession>
<proteinExistence type="predicted"/>
<feature type="transmembrane region" description="Helical" evidence="2">
    <location>
        <begin position="52"/>
        <end position="72"/>
    </location>
</feature>
<feature type="compositionally biased region" description="Basic and acidic residues" evidence="1">
    <location>
        <begin position="244"/>
        <end position="257"/>
    </location>
</feature>
<evidence type="ECO:0000313" key="4">
    <source>
        <dbReference type="Proteomes" id="UP000360750"/>
    </source>
</evidence>
<name>A0ABD7V588_9ACTN</name>
<evidence type="ECO:0000256" key="2">
    <source>
        <dbReference type="SAM" id="Phobius"/>
    </source>
</evidence>
<feature type="transmembrane region" description="Helical" evidence="2">
    <location>
        <begin position="114"/>
        <end position="133"/>
    </location>
</feature>
<sequence>MELLDDLTHQRLPLFLLFASFVVTFIVTRVITRLIRAGKGPFRNNVSGGIHVHHMVPGLALTIVGAFISVGVNGVEPGAAISAVMIGIGASLVLDEFALILRLQDVYWSREGQLSVQVVALTVAALGMVLLGFNPFNAETDVEFGPIVFAVTAPVNIAAAIVCVIKGKYSTAVVGVFIPIFAWTGAIRLARPKSPWARRRYSPEKLEKATVRARRFDKRWGRRGLTIGDWIAGKPTEDPADPALPEKRDGTGEALPR</sequence>
<keyword evidence="2" id="KW-1133">Transmembrane helix</keyword>
<protein>
    <recommendedName>
        <fullName evidence="5">Integral membrane protein</fullName>
    </recommendedName>
</protein>
<comment type="caution">
    <text evidence="3">The sequence shown here is derived from an EMBL/GenBank/DDBJ whole genome shotgun (WGS) entry which is preliminary data.</text>
</comment>
<evidence type="ECO:0008006" key="5">
    <source>
        <dbReference type="Google" id="ProtNLM"/>
    </source>
</evidence>
<feature type="transmembrane region" description="Helical" evidence="2">
    <location>
        <begin position="12"/>
        <end position="31"/>
    </location>
</feature>
<organism evidence="3 4">
    <name type="scientific">Gordonia paraffinivorans</name>
    <dbReference type="NCBI Taxonomy" id="175628"/>
    <lineage>
        <taxon>Bacteria</taxon>
        <taxon>Bacillati</taxon>
        <taxon>Actinomycetota</taxon>
        <taxon>Actinomycetes</taxon>
        <taxon>Mycobacteriales</taxon>
        <taxon>Gordoniaceae</taxon>
        <taxon>Gordonia</taxon>
    </lineage>
</organism>
<dbReference type="EMBL" id="CAACYD010000007">
    <property type="protein sequence ID" value="VFA89141.1"/>
    <property type="molecule type" value="Genomic_DNA"/>
</dbReference>
<evidence type="ECO:0000313" key="3">
    <source>
        <dbReference type="EMBL" id="VFA89141.1"/>
    </source>
</evidence>
<feature type="transmembrane region" description="Helical" evidence="2">
    <location>
        <begin position="172"/>
        <end position="190"/>
    </location>
</feature>
<dbReference type="GeneID" id="60750694"/>
<keyword evidence="2" id="KW-0812">Transmembrane</keyword>
<gene>
    <name evidence="3" type="ORF">NCTC8139_02701</name>
</gene>
<keyword evidence="2" id="KW-0472">Membrane</keyword>
<feature type="region of interest" description="Disordered" evidence="1">
    <location>
        <begin position="229"/>
        <end position="257"/>
    </location>
</feature>
<feature type="transmembrane region" description="Helical" evidence="2">
    <location>
        <begin position="78"/>
        <end position="102"/>
    </location>
</feature>
<evidence type="ECO:0000256" key="1">
    <source>
        <dbReference type="SAM" id="MobiDB-lite"/>
    </source>
</evidence>
<dbReference type="AlphaFoldDB" id="A0ABD7V588"/>
<feature type="transmembrane region" description="Helical" evidence="2">
    <location>
        <begin position="145"/>
        <end position="165"/>
    </location>
</feature>
<reference evidence="3 4" key="1">
    <citation type="submission" date="2019-02" db="EMBL/GenBank/DDBJ databases">
        <authorList>
            <consortium name="Pathogen Informatics"/>
        </authorList>
    </citation>
    <scope>NUCLEOTIDE SEQUENCE [LARGE SCALE GENOMIC DNA]</scope>
    <source>
        <strain evidence="3 4">3012STDY6756503</strain>
    </source>
</reference>
<dbReference type="RefSeq" id="WP_131734611.1">
    <property type="nucleotide sequence ID" value="NZ_CAACYD010000007.1"/>
</dbReference>